<comment type="caution">
    <text evidence="5">The sequence shown here is derived from an EMBL/GenBank/DDBJ whole genome shotgun (WGS) entry which is preliminary data.</text>
</comment>
<dbReference type="Proteomes" id="UP001175271">
    <property type="component" value="Unassembled WGS sequence"/>
</dbReference>
<keyword evidence="3" id="KW-0408">Iron</keyword>
<dbReference type="InterPro" id="IPR038492">
    <property type="entry name" value="GBBH-like_N_sf"/>
</dbReference>
<dbReference type="AlphaFoldDB" id="A0AA39M960"/>
<proteinExistence type="predicted"/>
<dbReference type="Gene3D" id="3.60.130.10">
    <property type="entry name" value="Clavaminate synthase-like"/>
    <property type="match status" value="1"/>
</dbReference>
<dbReference type="InterPro" id="IPR042098">
    <property type="entry name" value="TauD-like_sf"/>
</dbReference>
<dbReference type="SUPFAM" id="SSF51197">
    <property type="entry name" value="Clavaminate synthase-like"/>
    <property type="match status" value="1"/>
</dbReference>
<dbReference type="Gene3D" id="3.30.2020.30">
    <property type="match status" value="1"/>
</dbReference>
<evidence type="ECO:0000256" key="3">
    <source>
        <dbReference type="ARBA" id="ARBA00023004"/>
    </source>
</evidence>
<evidence type="ECO:0000313" key="5">
    <source>
        <dbReference type="EMBL" id="KAK0425104.1"/>
    </source>
</evidence>
<accession>A0AA39M960</accession>
<protein>
    <submittedName>
        <fullName evidence="5">Uncharacterized protein</fullName>
    </submittedName>
</protein>
<sequence>MTRKESADPVTTEGRLSESSELVELRPDDLQEKLTEEFVSPPFHKQVCRQNSESSLGSSLGVRPRRLFLLHSARQDQMTTTAASTTRVPPHRRFPLRWVRYTKGMFWVQKVLEGLIRAKHGRRPVTLVDPLIRIHEPLSAMWALKAARRLPKSLQVEWEDGFLAKFPYVWLRDNTFRRPSLVHLDLDLTPQVVDYSTDRLSVLWPPCIASQYSSQFLRSHSIVKPPVDVEEPSPQTTLPNAWKIVPAGPVDPLLMMGTVEWGDRAKDLGTMWPHLERVPSLCTVDSLSGVARVYVVDAVHAFEEMAVRRPEEFAFLQRCTVEYREGPFTARHRIVTMNEGRVAAALFNNESRSAEITVESVDEFYACLKSFGRIAWENAHTVEIGPRERLVVDNHRVLVGAPAQFGRRLFVRTFS</sequence>
<organism evidence="5 6">
    <name type="scientific">Steinernema hermaphroditum</name>
    <dbReference type="NCBI Taxonomy" id="289476"/>
    <lineage>
        <taxon>Eukaryota</taxon>
        <taxon>Metazoa</taxon>
        <taxon>Ecdysozoa</taxon>
        <taxon>Nematoda</taxon>
        <taxon>Chromadorea</taxon>
        <taxon>Rhabditida</taxon>
        <taxon>Tylenchina</taxon>
        <taxon>Panagrolaimomorpha</taxon>
        <taxon>Strongyloidoidea</taxon>
        <taxon>Steinernematidae</taxon>
        <taxon>Steinernema</taxon>
    </lineage>
</organism>
<reference evidence="5" key="1">
    <citation type="submission" date="2023-06" db="EMBL/GenBank/DDBJ databases">
        <title>Genomic analysis of the entomopathogenic nematode Steinernema hermaphroditum.</title>
        <authorList>
            <person name="Schwarz E.M."/>
            <person name="Heppert J.K."/>
            <person name="Baniya A."/>
            <person name="Schwartz H.T."/>
            <person name="Tan C.-H."/>
            <person name="Antoshechkin I."/>
            <person name="Sternberg P.W."/>
            <person name="Goodrich-Blair H."/>
            <person name="Dillman A.R."/>
        </authorList>
    </citation>
    <scope>NUCLEOTIDE SEQUENCE</scope>
    <source>
        <strain evidence="5">PS9179</strain>
        <tissue evidence="5">Whole animal</tissue>
    </source>
</reference>
<keyword evidence="2" id="KW-0560">Oxidoreductase</keyword>
<name>A0AA39M960_9BILA</name>
<evidence type="ECO:0000256" key="4">
    <source>
        <dbReference type="SAM" id="MobiDB-lite"/>
    </source>
</evidence>
<keyword evidence="1" id="KW-0479">Metal-binding</keyword>
<dbReference type="EMBL" id="JAUCMV010000001">
    <property type="protein sequence ID" value="KAK0425104.1"/>
    <property type="molecule type" value="Genomic_DNA"/>
</dbReference>
<evidence type="ECO:0000256" key="2">
    <source>
        <dbReference type="ARBA" id="ARBA00023002"/>
    </source>
</evidence>
<dbReference type="GO" id="GO:0046872">
    <property type="term" value="F:metal ion binding"/>
    <property type="evidence" value="ECO:0007669"/>
    <property type="project" value="UniProtKB-KW"/>
</dbReference>
<keyword evidence="6" id="KW-1185">Reference proteome</keyword>
<evidence type="ECO:0000313" key="6">
    <source>
        <dbReference type="Proteomes" id="UP001175271"/>
    </source>
</evidence>
<gene>
    <name evidence="5" type="ORF">QR680_009034</name>
</gene>
<evidence type="ECO:0000256" key="1">
    <source>
        <dbReference type="ARBA" id="ARBA00022723"/>
    </source>
</evidence>
<feature type="region of interest" description="Disordered" evidence="4">
    <location>
        <begin position="1"/>
        <end position="22"/>
    </location>
</feature>
<dbReference type="GO" id="GO:0016491">
    <property type="term" value="F:oxidoreductase activity"/>
    <property type="evidence" value="ECO:0007669"/>
    <property type="project" value="UniProtKB-KW"/>
</dbReference>